<sequence>SRKAERCCVRTASLQDVRSRDSDSSGADVSRSSSDVILVTTRLHLALNAPPHSIQSAPASHLHSWKSQSSYKGLPIPSVGILASNSCFSVSSSLSASSFLAQPTITVAPLQLQAVFM</sequence>
<protein>
    <submittedName>
        <fullName evidence="1">Coenzyme Q10 homolog A</fullName>
    </submittedName>
</protein>
<proteinExistence type="predicted"/>
<accession>A0A1A8V4W6</accession>
<gene>
    <name evidence="1" type="primary">COQ10A</name>
</gene>
<reference evidence="1" key="1">
    <citation type="submission" date="2016-05" db="EMBL/GenBank/DDBJ databases">
        <authorList>
            <person name="Lavstsen T."/>
            <person name="Jespersen J.S."/>
        </authorList>
    </citation>
    <scope>NUCLEOTIDE SEQUENCE</scope>
    <source>
        <tissue evidence="1">Brain</tissue>
    </source>
</reference>
<name>A0A1A8V4W6_NOTFU</name>
<feature type="non-terminal residue" evidence="1">
    <location>
        <position position="1"/>
    </location>
</feature>
<dbReference type="AlphaFoldDB" id="A0A1A8V4W6"/>
<organism evidence="1">
    <name type="scientific">Nothobranchius furzeri</name>
    <name type="common">Turquoise killifish</name>
    <dbReference type="NCBI Taxonomy" id="105023"/>
    <lineage>
        <taxon>Eukaryota</taxon>
        <taxon>Metazoa</taxon>
        <taxon>Chordata</taxon>
        <taxon>Craniata</taxon>
        <taxon>Vertebrata</taxon>
        <taxon>Euteleostomi</taxon>
        <taxon>Actinopterygii</taxon>
        <taxon>Neopterygii</taxon>
        <taxon>Teleostei</taxon>
        <taxon>Neoteleostei</taxon>
        <taxon>Acanthomorphata</taxon>
        <taxon>Ovalentaria</taxon>
        <taxon>Atherinomorphae</taxon>
        <taxon>Cyprinodontiformes</taxon>
        <taxon>Nothobranchiidae</taxon>
        <taxon>Nothobranchius</taxon>
    </lineage>
</organism>
<reference evidence="1" key="2">
    <citation type="submission" date="2016-06" db="EMBL/GenBank/DDBJ databases">
        <title>The genome of a short-lived fish provides insights into sex chromosome evolution and the genetic control of aging.</title>
        <authorList>
            <person name="Reichwald K."/>
            <person name="Felder M."/>
            <person name="Petzold A."/>
            <person name="Koch P."/>
            <person name="Groth M."/>
            <person name="Platzer M."/>
        </authorList>
    </citation>
    <scope>NUCLEOTIDE SEQUENCE</scope>
    <source>
        <tissue evidence="1">Brain</tissue>
    </source>
</reference>
<feature type="non-terminal residue" evidence="1">
    <location>
        <position position="117"/>
    </location>
</feature>
<dbReference type="EMBL" id="HAEJ01013826">
    <property type="protein sequence ID" value="SBS54283.1"/>
    <property type="molecule type" value="Transcribed_RNA"/>
</dbReference>
<evidence type="ECO:0000313" key="1">
    <source>
        <dbReference type="EMBL" id="SBS54283.1"/>
    </source>
</evidence>